<dbReference type="EMBL" id="MT143941">
    <property type="protein sequence ID" value="QJH93037.1"/>
    <property type="molecule type" value="Genomic_DNA"/>
</dbReference>
<organism evidence="1">
    <name type="scientific">viral metagenome</name>
    <dbReference type="NCBI Taxonomy" id="1070528"/>
    <lineage>
        <taxon>unclassified sequences</taxon>
        <taxon>metagenomes</taxon>
        <taxon>organismal metagenomes</taxon>
    </lineage>
</organism>
<sequence>MVNYKKIQELGEKLRSSNKEEISVDALFQLLRIETGSHRDKTLRHYTEILVSEGFIRVDSWHAIYMGIGVVDIIRNGKELKK</sequence>
<protein>
    <submittedName>
        <fullName evidence="1">Uncharacterized protein</fullName>
    </submittedName>
</protein>
<gene>
    <name evidence="1" type="ORF">MM171B02540_0003</name>
</gene>
<dbReference type="AlphaFoldDB" id="A0A6M3X6E0"/>
<reference evidence="1" key="1">
    <citation type="submission" date="2020-03" db="EMBL/GenBank/DDBJ databases">
        <title>The deep terrestrial virosphere.</title>
        <authorList>
            <person name="Holmfeldt K."/>
            <person name="Nilsson E."/>
            <person name="Simone D."/>
            <person name="Lopez-Fernandez M."/>
            <person name="Wu X."/>
            <person name="de Brujin I."/>
            <person name="Lundin D."/>
            <person name="Andersson A."/>
            <person name="Bertilsson S."/>
            <person name="Dopson M."/>
        </authorList>
    </citation>
    <scope>NUCLEOTIDE SEQUENCE</scope>
    <source>
        <strain evidence="1">MM171B02540</strain>
    </source>
</reference>
<accession>A0A6M3X6E0</accession>
<name>A0A6M3X6E0_9ZZZZ</name>
<evidence type="ECO:0000313" key="1">
    <source>
        <dbReference type="EMBL" id="QJH93037.1"/>
    </source>
</evidence>
<proteinExistence type="predicted"/>